<evidence type="ECO:0000256" key="4">
    <source>
        <dbReference type="ARBA" id="ARBA00022801"/>
    </source>
</evidence>
<keyword evidence="5" id="KW-0862">Zinc</keyword>
<keyword evidence="3" id="KW-0479">Metal-binding</keyword>
<evidence type="ECO:0000256" key="1">
    <source>
        <dbReference type="ARBA" id="ARBA00001947"/>
    </source>
</evidence>
<evidence type="ECO:0000256" key="6">
    <source>
        <dbReference type="ARBA" id="ARBA00023049"/>
    </source>
</evidence>
<dbReference type="AlphaFoldDB" id="A0A2T1HVV8"/>
<evidence type="ECO:0000313" key="11">
    <source>
        <dbReference type="Proteomes" id="UP000239772"/>
    </source>
</evidence>
<keyword evidence="6" id="KW-0482">Metalloprotease</keyword>
<dbReference type="Proteomes" id="UP000239772">
    <property type="component" value="Unassembled WGS sequence"/>
</dbReference>
<dbReference type="InterPro" id="IPR051156">
    <property type="entry name" value="Mito/Outer_Membr_Metalloprot"/>
</dbReference>
<dbReference type="Gene3D" id="3.30.2010.10">
    <property type="entry name" value="Metalloproteases ('zincins'), catalytic domain"/>
    <property type="match status" value="1"/>
</dbReference>
<proteinExistence type="predicted"/>
<dbReference type="CDD" id="cd07324">
    <property type="entry name" value="M48C_Oma1-like"/>
    <property type="match status" value="1"/>
</dbReference>
<dbReference type="RefSeq" id="WP_106336037.1">
    <property type="nucleotide sequence ID" value="NZ_PVZS01000006.1"/>
</dbReference>
<dbReference type="PANTHER" id="PTHR22726:SF1">
    <property type="entry name" value="METALLOENDOPEPTIDASE OMA1, MITOCHONDRIAL"/>
    <property type="match status" value="1"/>
</dbReference>
<evidence type="ECO:0000313" key="10">
    <source>
        <dbReference type="EMBL" id="PSC05794.1"/>
    </source>
</evidence>
<comment type="cofactor">
    <cofactor evidence="1">
        <name>Zn(2+)</name>
        <dbReference type="ChEBI" id="CHEBI:29105"/>
    </cofactor>
</comment>
<dbReference type="GO" id="GO:0046872">
    <property type="term" value="F:metal ion binding"/>
    <property type="evidence" value="ECO:0007669"/>
    <property type="project" value="UniProtKB-KW"/>
</dbReference>
<comment type="caution">
    <text evidence="10">The sequence shown here is derived from an EMBL/GenBank/DDBJ whole genome shotgun (WGS) entry which is preliminary data.</text>
</comment>
<evidence type="ECO:0000256" key="5">
    <source>
        <dbReference type="ARBA" id="ARBA00022833"/>
    </source>
</evidence>
<feature type="region of interest" description="Disordered" evidence="8">
    <location>
        <begin position="454"/>
        <end position="481"/>
    </location>
</feature>
<evidence type="ECO:0000259" key="9">
    <source>
        <dbReference type="Pfam" id="PF01435"/>
    </source>
</evidence>
<dbReference type="GO" id="GO:0016020">
    <property type="term" value="C:membrane"/>
    <property type="evidence" value="ECO:0007669"/>
    <property type="project" value="TreeGrafter"/>
</dbReference>
<dbReference type="PANTHER" id="PTHR22726">
    <property type="entry name" value="METALLOENDOPEPTIDASE OMA1"/>
    <property type="match status" value="1"/>
</dbReference>
<gene>
    <name evidence="10" type="ORF">SLNSH_07400</name>
</gene>
<evidence type="ECO:0000256" key="8">
    <source>
        <dbReference type="SAM" id="MobiDB-lite"/>
    </source>
</evidence>
<dbReference type="PROSITE" id="PS50005">
    <property type="entry name" value="TPR"/>
    <property type="match status" value="1"/>
</dbReference>
<evidence type="ECO:0000256" key="7">
    <source>
        <dbReference type="PROSITE-ProRule" id="PRU00339"/>
    </source>
</evidence>
<dbReference type="Gene3D" id="1.25.40.10">
    <property type="entry name" value="Tetratricopeptide repeat domain"/>
    <property type="match status" value="1"/>
</dbReference>
<organism evidence="10 11">
    <name type="scientific">Alsobacter soli</name>
    <dbReference type="NCBI Taxonomy" id="2109933"/>
    <lineage>
        <taxon>Bacteria</taxon>
        <taxon>Pseudomonadati</taxon>
        <taxon>Pseudomonadota</taxon>
        <taxon>Alphaproteobacteria</taxon>
        <taxon>Hyphomicrobiales</taxon>
        <taxon>Alsobacteraceae</taxon>
        <taxon>Alsobacter</taxon>
    </lineage>
</organism>
<protein>
    <submittedName>
        <fullName evidence="10">Peptidase</fullName>
    </submittedName>
</protein>
<accession>A0A2T1HVV8</accession>
<dbReference type="GO" id="GO:0004222">
    <property type="term" value="F:metalloendopeptidase activity"/>
    <property type="evidence" value="ECO:0007669"/>
    <property type="project" value="InterPro"/>
</dbReference>
<dbReference type="OrthoDB" id="9814887at2"/>
<keyword evidence="2" id="KW-0645">Protease</keyword>
<name>A0A2T1HVV8_9HYPH</name>
<keyword evidence="4" id="KW-0378">Hydrolase</keyword>
<dbReference type="InterPro" id="IPR019734">
    <property type="entry name" value="TPR_rpt"/>
</dbReference>
<dbReference type="InterPro" id="IPR011990">
    <property type="entry name" value="TPR-like_helical_dom_sf"/>
</dbReference>
<dbReference type="InterPro" id="IPR001915">
    <property type="entry name" value="Peptidase_M48"/>
</dbReference>
<sequence>MLRFVRRSPIRSAPAAPTRAARAFGRALRAALALAPAAAVALQPVAAAAQEGRQAIIRDAEVEQLLRDYATPVFGAAGIRRGSVQIVLVGDRSFNAFVADGRRMFVNVGALMDAKTPNEMIGVIAHESGHIAGGHLQRMREQLANAQILAVAGMLLGAAGVAGAAASGNRVGNAGGGAMGIALGSQEMVKRSLLSYQRSEEQAADLMAVRFLQAIHQSPKGMLDTFERFNQDAMFKTASIDPYLVSHPMPNERIANLEQLARKSPYFDVKDPPALQARHDMARAKLFGFMAKAEEVGRRYPASDTSRPARYARAIIAYRYKRLADALSQVDALIREDGANPYFWELKGQILLEFGRSREAVPILRKAVSLAPSAGPIRILLGQALVATESPAAAGEAIRELSNAVQREPEWAEGWQHLSRAYGLKGDEGMAAYAAAQAYAAAGDYNAAATQATRAKEKLPRNSPGWLKADDILNARPPKKP</sequence>
<dbReference type="GO" id="GO:0051603">
    <property type="term" value="P:proteolysis involved in protein catabolic process"/>
    <property type="evidence" value="ECO:0007669"/>
    <property type="project" value="TreeGrafter"/>
</dbReference>
<dbReference type="SUPFAM" id="SSF48452">
    <property type="entry name" value="TPR-like"/>
    <property type="match status" value="1"/>
</dbReference>
<dbReference type="Pfam" id="PF14559">
    <property type="entry name" value="TPR_19"/>
    <property type="match status" value="1"/>
</dbReference>
<keyword evidence="7" id="KW-0802">TPR repeat</keyword>
<keyword evidence="11" id="KW-1185">Reference proteome</keyword>
<dbReference type="Pfam" id="PF01435">
    <property type="entry name" value="Peptidase_M48"/>
    <property type="match status" value="1"/>
</dbReference>
<feature type="repeat" description="TPR" evidence="7">
    <location>
        <begin position="341"/>
        <end position="374"/>
    </location>
</feature>
<dbReference type="EMBL" id="PVZS01000006">
    <property type="protein sequence ID" value="PSC05794.1"/>
    <property type="molecule type" value="Genomic_DNA"/>
</dbReference>
<reference evidence="11" key="1">
    <citation type="submission" date="2018-03" db="EMBL/GenBank/DDBJ databases">
        <authorList>
            <person name="Sun L."/>
            <person name="Liu H."/>
            <person name="Chen W."/>
            <person name="Huang K."/>
            <person name="Liu W."/>
            <person name="Gao X."/>
        </authorList>
    </citation>
    <scope>NUCLEOTIDE SEQUENCE [LARGE SCALE GENOMIC DNA]</scope>
    <source>
        <strain evidence="11">SH9</strain>
    </source>
</reference>
<evidence type="ECO:0000256" key="3">
    <source>
        <dbReference type="ARBA" id="ARBA00022723"/>
    </source>
</evidence>
<evidence type="ECO:0000256" key="2">
    <source>
        <dbReference type="ARBA" id="ARBA00022670"/>
    </source>
</evidence>
<feature type="domain" description="Peptidase M48" evidence="9">
    <location>
        <begin position="59"/>
        <end position="260"/>
    </location>
</feature>